<sequence>MERPALSVFQAEQRCMVQLLELQRAEESFLKQKSRQQWLNGGDSNSRFFHSVVKTRQAKNTIKQLVTDSGEVLEDIEEIGREAVQF</sequence>
<evidence type="ECO:0000313" key="2">
    <source>
        <dbReference type="Proteomes" id="UP001497516"/>
    </source>
</evidence>
<organism evidence="1 2">
    <name type="scientific">Linum trigynum</name>
    <dbReference type="NCBI Taxonomy" id="586398"/>
    <lineage>
        <taxon>Eukaryota</taxon>
        <taxon>Viridiplantae</taxon>
        <taxon>Streptophyta</taxon>
        <taxon>Embryophyta</taxon>
        <taxon>Tracheophyta</taxon>
        <taxon>Spermatophyta</taxon>
        <taxon>Magnoliopsida</taxon>
        <taxon>eudicotyledons</taxon>
        <taxon>Gunneridae</taxon>
        <taxon>Pentapetalae</taxon>
        <taxon>rosids</taxon>
        <taxon>fabids</taxon>
        <taxon>Malpighiales</taxon>
        <taxon>Linaceae</taxon>
        <taxon>Linum</taxon>
    </lineage>
</organism>
<gene>
    <name evidence="1" type="ORF">LTRI10_LOCUS18881</name>
</gene>
<reference evidence="1 2" key="1">
    <citation type="submission" date="2024-04" db="EMBL/GenBank/DDBJ databases">
        <authorList>
            <person name="Fracassetti M."/>
        </authorList>
    </citation>
    <scope>NUCLEOTIDE SEQUENCE [LARGE SCALE GENOMIC DNA]</scope>
</reference>
<evidence type="ECO:0000313" key="1">
    <source>
        <dbReference type="EMBL" id="CAL1377214.1"/>
    </source>
</evidence>
<dbReference type="Proteomes" id="UP001497516">
    <property type="component" value="Chromosome 3"/>
</dbReference>
<dbReference type="AlphaFoldDB" id="A0AAV2DUL7"/>
<proteinExistence type="predicted"/>
<accession>A0AAV2DUL7</accession>
<dbReference type="EMBL" id="OZ034816">
    <property type="protein sequence ID" value="CAL1377214.1"/>
    <property type="molecule type" value="Genomic_DNA"/>
</dbReference>
<protein>
    <submittedName>
        <fullName evidence="1">Uncharacterized protein</fullName>
    </submittedName>
</protein>
<name>A0AAV2DUL7_9ROSI</name>
<keyword evidence="2" id="KW-1185">Reference proteome</keyword>